<dbReference type="OrthoDB" id="122346at2"/>
<organism evidence="1 2">
    <name type="scientific">Granulicella mallensis (strain ATCC BAA-1857 / DSM 23137 / MP5ACTX8)</name>
    <dbReference type="NCBI Taxonomy" id="682795"/>
    <lineage>
        <taxon>Bacteria</taxon>
        <taxon>Pseudomonadati</taxon>
        <taxon>Acidobacteriota</taxon>
        <taxon>Terriglobia</taxon>
        <taxon>Terriglobales</taxon>
        <taxon>Acidobacteriaceae</taxon>
        <taxon>Granulicella</taxon>
    </lineage>
</organism>
<sequence length="156" mass="17202">MIVVADTSPLNYLVLIEHIDVLPKLYGSVVIPIAVREELLVPLAPQPVRRWIESAPDWLEVRDSGAITLSFDPKLDAGEREAITLAHVHRDSLLLIDEALGRQEARHFGIEIIGTLGILRYAHLRGLLDLNEAVKSLQTTTFQASPSLIKSVLASV</sequence>
<accession>G8NRI5</accession>
<dbReference type="InterPro" id="IPR021799">
    <property type="entry name" value="PIN-like_prokaryotic"/>
</dbReference>
<name>G8NRI5_GRAMM</name>
<dbReference type="eggNOG" id="COG2405">
    <property type="taxonomic scope" value="Bacteria"/>
</dbReference>
<dbReference type="STRING" id="682795.AciX8_3040"/>
<reference evidence="1 2" key="1">
    <citation type="submission" date="2011-11" db="EMBL/GenBank/DDBJ databases">
        <title>Complete sequence of Granulicella mallensis MP5ACTX8.</title>
        <authorList>
            <consortium name="US DOE Joint Genome Institute"/>
            <person name="Lucas S."/>
            <person name="Copeland A."/>
            <person name="Lapidus A."/>
            <person name="Cheng J.-F."/>
            <person name="Goodwin L."/>
            <person name="Pitluck S."/>
            <person name="Peters L."/>
            <person name="Lu M."/>
            <person name="Detter J.C."/>
            <person name="Han C."/>
            <person name="Tapia R."/>
            <person name="Land M."/>
            <person name="Hauser L."/>
            <person name="Kyrpides N."/>
            <person name="Ivanova N."/>
            <person name="Mikhailova N."/>
            <person name="Pagani I."/>
            <person name="Rawat S."/>
            <person name="Mannisto M."/>
            <person name="Haggblom M."/>
            <person name="Woyke T."/>
        </authorList>
    </citation>
    <scope>NUCLEOTIDE SEQUENCE [LARGE SCALE GENOMIC DNA]</scope>
    <source>
        <strain evidence="2">ATCC BAA-1857 / DSM 23137 / MP5ACTX8</strain>
    </source>
</reference>
<dbReference type="KEGG" id="gma:AciX8_3040"/>
<proteinExistence type="predicted"/>
<dbReference type="Pfam" id="PF11848">
    <property type="entry name" value="DUF3368"/>
    <property type="match status" value="1"/>
</dbReference>
<dbReference type="AlphaFoldDB" id="G8NRI5"/>
<evidence type="ECO:0000313" key="2">
    <source>
        <dbReference type="Proteomes" id="UP000007113"/>
    </source>
</evidence>
<dbReference type="PANTHER" id="PTHR39550">
    <property type="entry name" value="SLL0658 PROTEIN"/>
    <property type="match status" value="1"/>
</dbReference>
<keyword evidence="2" id="KW-1185">Reference proteome</keyword>
<dbReference type="PANTHER" id="PTHR39550:SF1">
    <property type="entry name" value="SLL0658 PROTEIN"/>
    <property type="match status" value="1"/>
</dbReference>
<evidence type="ECO:0000313" key="1">
    <source>
        <dbReference type="EMBL" id="AEU37343.1"/>
    </source>
</evidence>
<dbReference type="RefSeq" id="WP_014266220.1">
    <property type="nucleotide sequence ID" value="NC_016631.1"/>
</dbReference>
<gene>
    <name evidence="1" type="ordered locus">AciX8_3040</name>
</gene>
<dbReference type="HOGENOM" id="CLU_115769_0_2_0"/>
<protein>
    <recommendedName>
        <fullName evidence="3">DUF3368 domain-containing protein</fullName>
    </recommendedName>
</protein>
<dbReference type="EMBL" id="CP003130">
    <property type="protein sequence ID" value="AEU37343.1"/>
    <property type="molecule type" value="Genomic_DNA"/>
</dbReference>
<evidence type="ECO:0008006" key="3">
    <source>
        <dbReference type="Google" id="ProtNLM"/>
    </source>
</evidence>
<dbReference type="Proteomes" id="UP000007113">
    <property type="component" value="Chromosome"/>
</dbReference>